<sequence>MAGNRREWGLEGSAGHSKAGKKKINRMSGGGITAGIGQGGAGQLFGHRGTTGYYEQEGATGYFEQEGAAGYSEQEGTTGYFGQGEIGQVQSQHLFGQRRTGYGEGGVDIFGQGGSGYYGQCGGCVVGQGGGGAAGGAGSGYRRERRDVFSECTSSVGEPGGVSGEASGGVPRVAAGRSGTRRMHMYEMGPQDDRVMEKKRKEAIKAKKTRDKNNQQKAYYLQVLTNTTEEVDKLNMERNKKRMDVAELEKIVDDMSRLKPHPE</sequence>
<name>A0AAE1GFS8_PETCI</name>
<feature type="compositionally biased region" description="Gly residues" evidence="2">
    <location>
        <begin position="158"/>
        <end position="167"/>
    </location>
</feature>
<dbReference type="AlphaFoldDB" id="A0AAE1GFS8"/>
<feature type="region of interest" description="Disordered" evidence="2">
    <location>
        <begin position="1"/>
        <end position="24"/>
    </location>
</feature>
<reference evidence="3" key="1">
    <citation type="submission" date="2023-10" db="EMBL/GenBank/DDBJ databases">
        <title>Genome assemblies of two species of porcelain crab, Petrolisthes cinctipes and Petrolisthes manimaculis (Anomura: Porcellanidae).</title>
        <authorList>
            <person name="Angst P."/>
        </authorList>
    </citation>
    <scope>NUCLEOTIDE SEQUENCE</scope>
    <source>
        <strain evidence="3">PB745_01</strain>
        <tissue evidence="3">Gill</tissue>
    </source>
</reference>
<dbReference type="Proteomes" id="UP001286313">
    <property type="component" value="Unassembled WGS sequence"/>
</dbReference>
<accession>A0AAE1GFS8</accession>
<organism evidence="3 4">
    <name type="scientific">Petrolisthes cinctipes</name>
    <name type="common">Flat porcelain crab</name>
    <dbReference type="NCBI Taxonomy" id="88211"/>
    <lineage>
        <taxon>Eukaryota</taxon>
        <taxon>Metazoa</taxon>
        <taxon>Ecdysozoa</taxon>
        <taxon>Arthropoda</taxon>
        <taxon>Crustacea</taxon>
        <taxon>Multicrustacea</taxon>
        <taxon>Malacostraca</taxon>
        <taxon>Eumalacostraca</taxon>
        <taxon>Eucarida</taxon>
        <taxon>Decapoda</taxon>
        <taxon>Pleocyemata</taxon>
        <taxon>Anomura</taxon>
        <taxon>Galatheoidea</taxon>
        <taxon>Porcellanidae</taxon>
        <taxon>Petrolisthes</taxon>
    </lineage>
</organism>
<evidence type="ECO:0000256" key="1">
    <source>
        <dbReference type="SAM" id="Coils"/>
    </source>
</evidence>
<keyword evidence="1" id="KW-0175">Coiled coil</keyword>
<dbReference type="EMBL" id="JAWQEG010000261">
    <property type="protein sequence ID" value="KAK3892393.1"/>
    <property type="molecule type" value="Genomic_DNA"/>
</dbReference>
<feature type="coiled-coil region" evidence="1">
    <location>
        <begin position="224"/>
        <end position="251"/>
    </location>
</feature>
<protein>
    <submittedName>
        <fullName evidence="3">Uncharacterized protein</fullName>
    </submittedName>
</protein>
<gene>
    <name evidence="3" type="ORF">Pcinc_003763</name>
</gene>
<evidence type="ECO:0000256" key="2">
    <source>
        <dbReference type="SAM" id="MobiDB-lite"/>
    </source>
</evidence>
<comment type="caution">
    <text evidence="3">The sequence shown here is derived from an EMBL/GenBank/DDBJ whole genome shotgun (WGS) entry which is preliminary data.</text>
</comment>
<feature type="region of interest" description="Disordered" evidence="2">
    <location>
        <begin position="152"/>
        <end position="175"/>
    </location>
</feature>
<keyword evidence="4" id="KW-1185">Reference proteome</keyword>
<proteinExistence type="predicted"/>
<evidence type="ECO:0000313" key="3">
    <source>
        <dbReference type="EMBL" id="KAK3892393.1"/>
    </source>
</evidence>
<evidence type="ECO:0000313" key="4">
    <source>
        <dbReference type="Proteomes" id="UP001286313"/>
    </source>
</evidence>